<dbReference type="PROSITE" id="PS51257">
    <property type="entry name" value="PROKAR_LIPOPROTEIN"/>
    <property type="match status" value="1"/>
</dbReference>
<evidence type="ECO:0000256" key="1">
    <source>
        <dbReference type="ARBA" id="ARBA00004370"/>
    </source>
</evidence>
<keyword evidence="7" id="KW-1185">Reference proteome</keyword>
<dbReference type="GO" id="GO:0009306">
    <property type="term" value="P:protein secretion"/>
    <property type="evidence" value="ECO:0007669"/>
    <property type="project" value="InterPro"/>
</dbReference>
<evidence type="ECO:0000313" key="7">
    <source>
        <dbReference type="Proteomes" id="UP000528322"/>
    </source>
</evidence>
<keyword evidence="3" id="KW-0472">Membrane</keyword>
<evidence type="ECO:0000259" key="5">
    <source>
        <dbReference type="Pfam" id="PF00263"/>
    </source>
</evidence>
<organism evidence="6 7">
    <name type="scientific">Desulfurispira natronophila</name>
    <dbReference type="NCBI Taxonomy" id="682562"/>
    <lineage>
        <taxon>Bacteria</taxon>
        <taxon>Pseudomonadati</taxon>
        <taxon>Chrysiogenota</taxon>
        <taxon>Chrysiogenia</taxon>
        <taxon>Chrysiogenales</taxon>
        <taxon>Chrysiogenaceae</taxon>
        <taxon>Desulfurispira</taxon>
    </lineage>
</organism>
<dbReference type="InterPro" id="IPR050810">
    <property type="entry name" value="Bact_Secretion_Sys_Channel"/>
</dbReference>
<dbReference type="PANTHER" id="PTHR30332">
    <property type="entry name" value="PROBABLE GENERAL SECRETION PATHWAY PROTEIN D"/>
    <property type="match status" value="1"/>
</dbReference>
<name>A0A7W8DGA0_9BACT</name>
<evidence type="ECO:0000313" key="6">
    <source>
        <dbReference type="EMBL" id="MBB5021271.1"/>
    </source>
</evidence>
<comment type="caution">
    <text evidence="6">The sequence shown here is derived from an EMBL/GenBank/DDBJ whole genome shotgun (WGS) entry which is preliminary data.</text>
</comment>
<dbReference type="PANTHER" id="PTHR30332:SF24">
    <property type="entry name" value="SECRETIN GSPD-RELATED"/>
    <property type="match status" value="1"/>
</dbReference>
<keyword evidence="2" id="KW-0732">Signal</keyword>
<comment type="subcellular location">
    <subcellularLocation>
        <location evidence="1">Membrane</location>
    </subcellularLocation>
</comment>
<evidence type="ECO:0000256" key="3">
    <source>
        <dbReference type="ARBA" id="ARBA00023136"/>
    </source>
</evidence>
<evidence type="ECO:0000256" key="4">
    <source>
        <dbReference type="RuleBase" id="RU004003"/>
    </source>
</evidence>
<dbReference type="InterPro" id="IPR001775">
    <property type="entry name" value="GspD/PilQ"/>
</dbReference>
<sequence>MEYRRSAILIGTILLLLVIAGCAKSPTQQPLLPSEERQAMPTFDDSFEQAEPGTELDSSQLPPAILPSPFAPVSPLAGLTPVSIRANETPLRTILNIVAEDAGLNVVFHRGVPQREPLSLVLDETPFEEALDTIMEISGCYYQLRGHSLHVHRFETRTFSVPYVHTRSSFTSNLGGDVLGGSGAGSNYRGEFSMRYDNPEEMNDFYQHIHDNVESLLSEEGRLVMNRFSGILSVTDHRSNVDRIEDMLKQILDHSMKQVLIEAQIFEVVLNDSYSLGINWSDVLSRGDGTFSLAQATSGGADTVTGSIRYTRNNFQGVLDVMQTAGNVQTLSNPRIRVMNSQTAIIASGRITPFWTKRVDYSEVGGQINRIETYDRRDVLSGISMGVTPVITNDGTIMLNVIPVSTNFEEIDHQRDSSGDLIVSAPVVNMKEAGTIIRVQDDDMVIIGGLISTSTREESQSVLGLAAIPWLGHLFRGVSTVEEKRELVIFLRIRSLEV</sequence>
<dbReference type="AlphaFoldDB" id="A0A7W8DGA0"/>
<gene>
    <name evidence="6" type="ORF">HNR37_000577</name>
</gene>
<dbReference type="Pfam" id="PF00263">
    <property type="entry name" value="Secretin"/>
    <property type="match status" value="1"/>
</dbReference>
<feature type="domain" description="Type II/III secretion system secretin-like" evidence="5">
    <location>
        <begin position="322"/>
        <end position="492"/>
    </location>
</feature>
<reference evidence="6 7" key="1">
    <citation type="submission" date="2020-08" db="EMBL/GenBank/DDBJ databases">
        <title>Genomic Encyclopedia of Type Strains, Phase IV (KMG-IV): sequencing the most valuable type-strain genomes for metagenomic binning, comparative biology and taxonomic classification.</title>
        <authorList>
            <person name="Goeker M."/>
        </authorList>
    </citation>
    <scope>NUCLEOTIDE SEQUENCE [LARGE SCALE GENOMIC DNA]</scope>
    <source>
        <strain evidence="6 7">DSM 22071</strain>
    </source>
</reference>
<dbReference type="Proteomes" id="UP000528322">
    <property type="component" value="Unassembled WGS sequence"/>
</dbReference>
<dbReference type="GO" id="GO:0015627">
    <property type="term" value="C:type II protein secretion system complex"/>
    <property type="evidence" value="ECO:0007669"/>
    <property type="project" value="TreeGrafter"/>
</dbReference>
<proteinExistence type="inferred from homology"/>
<dbReference type="RefSeq" id="WP_183729661.1">
    <property type="nucleotide sequence ID" value="NZ_JACHID010000002.1"/>
</dbReference>
<evidence type="ECO:0000256" key="2">
    <source>
        <dbReference type="ARBA" id="ARBA00022729"/>
    </source>
</evidence>
<protein>
    <submittedName>
        <fullName evidence="6">MSHA biogenesis protein MshL</fullName>
    </submittedName>
</protein>
<comment type="similarity">
    <text evidence="4">Belongs to the bacterial secretin family.</text>
</comment>
<dbReference type="InterPro" id="IPR004846">
    <property type="entry name" value="T2SS/T3SS_dom"/>
</dbReference>
<dbReference type="PRINTS" id="PR00811">
    <property type="entry name" value="BCTERIALGSPD"/>
</dbReference>
<accession>A0A7W8DGA0</accession>
<dbReference type="EMBL" id="JACHID010000002">
    <property type="protein sequence ID" value="MBB5021271.1"/>
    <property type="molecule type" value="Genomic_DNA"/>
</dbReference>
<dbReference type="Gene3D" id="3.30.1370.130">
    <property type="match status" value="1"/>
</dbReference>